<accession>A0A067NCG8</accession>
<evidence type="ECO:0000313" key="3">
    <source>
        <dbReference type="Proteomes" id="UP000027073"/>
    </source>
</evidence>
<dbReference type="Gene3D" id="3.40.50.720">
    <property type="entry name" value="NAD(P)-binding Rossmann-like Domain"/>
    <property type="match status" value="1"/>
</dbReference>
<proteinExistence type="predicted"/>
<dbReference type="EMBL" id="KL198011">
    <property type="protein sequence ID" value="KDQ24650.1"/>
    <property type="molecule type" value="Genomic_DNA"/>
</dbReference>
<dbReference type="InterPro" id="IPR008030">
    <property type="entry name" value="NmrA-like"/>
</dbReference>
<dbReference type="GO" id="GO:0005737">
    <property type="term" value="C:cytoplasm"/>
    <property type="evidence" value="ECO:0007669"/>
    <property type="project" value="TreeGrafter"/>
</dbReference>
<dbReference type="HOGENOM" id="CLU_007383_12_1_1"/>
<sequence length="352" mass="38084">MAASAKVSIFVSGATGYIGGAVLTKLLEHPKANDFHITALVRSTEKAEKLKSVGVTPVIGSLDDTDLVHKLSLDSDIVISMANADHAPSVQAMLSGQKERFEKTGEQPILIHTVGVLSDNAEGLYLTETIWNDADPAQIATIAPTQPHRNVDLLIVDADKEGYVRTYIILPSTIYGLARGLLVDIGVSNNRSIQIPAIIEASLDRKQGGMVGQGKNLWPNVHIDEQADFFIILLDAALDKLDTLGHGTDGYYFGESGEHSLYDVGKAVAEALVDLGIGQSREPTTFTKDEIDKYFGGNDYLGSNSRCRADHARSLGWNPKKSTADMLSSIRAEVEEEIKASAEGRLRKDQKL</sequence>
<dbReference type="GO" id="GO:0004029">
    <property type="term" value="F:aldehyde dehydrogenase (NAD+) activity"/>
    <property type="evidence" value="ECO:0007669"/>
    <property type="project" value="TreeGrafter"/>
</dbReference>
<protein>
    <recommendedName>
        <fullName evidence="1">NmrA-like domain-containing protein</fullName>
    </recommendedName>
</protein>
<evidence type="ECO:0000313" key="2">
    <source>
        <dbReference type="EMBL" id="KDQ24650.1"/>
    </source>
</evidence>
<dbReference type="STRING" id="1137138.A0A067NCG8"/>
<organism evidence="2 3">
    <name type="scientific">Pleurotus ostreatus (strain PC15)</name>
    <name type="common">Oyster mushroom</name>
    <dbReference type="NCBI Taxonomy" id="1137138"/>
    <lineage>
        <taxon>Eukaryota</taxon>
        <taxon>Fungi</taxon>
        <taxon>Dikarya</taxon>
        <taxon>Basidiomycota</taxon>
        <taxon>Agaricomycotina</taxon>
        <taxon>Agaricomycetes</taxon>
        <taxon>Agaricomycetidae</taxon>
        <taxon>Agaricales</taxon>
        <taxon>Pleurotineae</taxon>
        <taxon>Pleurotaceae</taxon>
        <taxon>Pleurotus</taxon>
    </lineage>
</organism>
<dbReference type="InParanoid" id="A0A067NCG8"/>
<dbReference type="InterPro" id="IPR051783">
    <property type="entry name" value="NAD(P)-dependent_oxidoreduct"/>
</dbReference>
<name>A0A067NCG8_PLEO1</name>
<evidence type="ECO:0000259" key="1">
    <source>
        <dbReference type="Pfam" id="PF05368"/>
    </source>
</evidence>
<dbReference type="OrthoDB" id="10262413at2759"/>
<dbReference type="PANTHER" id="PTHR48079">
    <property type="entry name" value="PROTEIN YEEZ"/>
    <property type="match status" value="1"/>
</dbReference>
<dbReference type="VEuPathDB" id="FungiDB:PLEOSDRAFT_1078713"/>
<dbReference type="PANTHER" id="PTHR48079:SF6">
    <property type="entry name" value="NAD(P)-BINDING DOMAIN-CONTAINING PROTEIN-RELATED"/>
    <property type="match status" value="1"/>
</dbReference>
<dbReference type="SUPFAM" id="SSF51735">
    <property type="entry name" value="NAD(P)-binding Rossmann-fold domains"/>
    <property type="match status" value="1"/>
</dbReference>
<dbReference type="FunCoup" id="A0A067NCG8">
    <property type="interactions" value="19"/>
</dbReference>
<reference evidence="3" key="1">
    <citation type="journal article" date="2014" name="Proc. Natl. Acad. Sci. U.S.A.">
        <title>Extensive sampling of basidiomycete genomes demonstrates inadequacy of the white-rot/brown-rot paradigm for wood decay fungi.</title>
        <authorList>
            <person name="Riley R."/>
            <person name="Salamov A.A."/>
            <person name="Brown D.W."/>
            <person name="Nagy L.G."/>
            <person name="Floudas D."/>
            <person name="Held B.W."/>
            <person name="Levasseur A."/>
            <person name="Lombard V."/>
            <person name="Morin E."/>
            <person name="Otillar R."/>
            <person name="Lindquist E.A."/>
            <person name="Sun H."/>
            <person name="LaButti K.M."/>
            <person name="Schmutz J."/>
            <person name="Jabbour D."/>
            <person name="Luo H."/>
            <person name="Baker S.E."/>
            <person name="Pisabarro A.G."/>
            <person name="Walton J.D."/>
            <person name="Blanchette R.A."/>
            <person name="Henrissat B."/>
            <person name="Martin F."/>
            <person name="Cullen D."/>
            <person name="Hibbett D.S."/>
            <person name="Grigoriev I.V."/>
        </authorList>
    </citation>
    <scope>NUCLEOTIDE SEQUENCE [LARGE SCALE GENOMIC DNA]</scope>
    <source>
        <strain evidence="3">PC15</strain>
    </source>
</reference>
<dbReference type="AlphaFoldDB" id="A0A067NCG8"/>
<dbReference type="Pfam" id="PF05368">
    <property type="entry name" value="NmrA"/>
    <property type="match status" value="1"/>
</dbReference>
<gene>
    <name evidence="2" type="ORF">PLEOSDRAFT_1078713</name>
</gene>
<dbReference type="InterPro" id="IPR036291">
    <property type="entry name" value="NAD(P)-bd_dom_sf"/>
</dbReference>
<dbReference type="Proteomes" id="UP000027073">
    <property type="component" value="Unassembled WGS sequence"/>
</dbReference>
<feature type="domain" description="NmrA-like" evidence="1">
    <location>
        <begin position="8"/>
        <end position="85"/>
    </location>
</feature>